<dbReference type="STRING" id="147645.A6J80_11635"/>
<dbReference type="PANTHER" id="PTHR36699">
    <property type="entry name" value="LD-TRANSPEPTIDASE"/>
    <property type="match status" value="1"/>
</dbReference>
<dbReference type="Proteomes" id="UP000272010">
    <property type="component" value="Chromosome"/>
</dbReference>
<dbReference type="GO" id="GO:0071555">
    <property type="term" value="P:cell wall organization"/>
    <property type="evidence" value="ECO:0007669"/>
    <property type="project" value="UniProtKB-UniRule"/>
</dbReference>
<dbReference type="EMBL" id="CP020442">
    <property type="protein sequence ID" value="ARC36935.1"/>
    <property type="molecule type" value="Genomic_DNA"/>
</dbReference>
<dbReference type="PROSITE" id="PS52029">
    <property type="entry name" value="LD_TPASE"/>
    <property type="match status" value="1"/>
</dbReference>
<dbReference type="EMBL" id="CP031078">
    <property type="protein sequence ID" value="AYF02988.1"/>
    <property type="molecule type" value="Genomic_DNA"/>
</dbReference>
<keyword evidence="3" id="KW-0808">Transferase</keyword>
<dbReference type="InterPro" id="IPR005490">
    <property type="entry name" value="LD_TPept_cat_dom"/>
</dbReference>
<dbReference type="GO" id="GO:0009252">
    <property type="term" value="P:peptidoglycan biosynthetic process"/>
    <property type="evidence" value="ECO:0007669"/>
    <property type="project" value="UniProtKB-UniPathway"/>
</dbReference>
<keyword evidence="5 7" id="KW-0573">Peptidoglycan synthesis</keyword>
<accession>A0A1V0GSU7</accession>
<keyword evidence="12" id="KW-1185">Reference proteome</keyword>
<evidence type="ECO:0000256" key="1">
    <source>
        <dbReference type="ARBA" id="ARBA00004752"/>
    </source>
</evidence>
<dbReference type="PROSITE" id="PS51257">
    <property type="entry name" value="PROKAR_LIPOPROTEIN"/>
    <property type="match status" value="1"/>
</dbReference>
<comment type="similarity">
    <text evidence="2">Belongs to the YkuD family.</text>
</comment>
<comment type="pathway">
    <text evidence="1 7">Cell wall biogenesis; peptidoglycan biosynthesis.</text>
</comment>
<dbReference type="UniPathway" id="UPA00219"/>
<evidence type="ECO:0000313" key="13">
    <source>
        <dbReference type="Proteomes" id="UP000272010"/>
    </source>
</evidence>
<dbReference type="GO" id="GO:0016740">
    <property type="term" value="F:transferase activity"/>
    <property type="evidence" value="ECO:0007669"/>
    <property type="project" value="UniProtKB-KW"/>
</dbReference>
<dbReference type="SUPFAM" id="SSF141523">
    <property type="entry name" value="L,D-transpeptidase catalytic domain-like"/>
    <property type="match status" value="1"/>
</dbReference>
<dbReference type="KEGG" id="pye:A6J80_11635"/>
<evidence type="ECO:0000256" key="3">
    <source>
        <dbReference type="ARBA" id="ARBA00022679"/>
    </source>
</evidence>
<feature type="signal peptide" evidence="8">
    <location>
        <begin position="1"/>
        <end position="22"/>
    </location>
</feature>
<reference evidence="11" key="3">
    <citation type="journal article" date="2018" name="Front. Microbiol.">
        <title>Genome Structure of the Opportunistic Pathogen Paracoccus yeei (Alphaproteobacteria) and Identification of Putative Virulence Factors.</title>
        <authorList>
            <person name="Lasek R."/>
            <person name="Szuplewska M."/>
            <person name="Mitura M."/>
            <person name="Decewicz P."/>
            <person name="Chmielowska C."/>
            <person name="Pawlot A."/>
            <person name="Sentkowska D."/>
            <person name="Czarnecki J."/>
            <person name="Bartosik D."/>
        </authorList>
    </citation>
    <scope>NUCLEOTIDE SEQUENCE</scope>
    <source>
        <strain evidence="11">CCUG 32053</strain>
    </source>
</reference>
<keyword evidence="6 7" id="KW-0961">Cell wall biogenesis/degradation</keyword>
<evidence type="ECO:0000256" key="4">
    <source>
        <dbReference type="ARBA" id="ARBA00022960"/>
    </source>
</evidence>
<name>A0A1V0GSU7_9RHOB</name>
<evidence type="ECO:0000313" key="11">
    <source>
        <dbReference type="EMBL" id="AYF02988.1"/>
    </source>
</evidence>
<dbReference type="PANTHER" id="PTHR36699:SF1">
    <property type="entry name" value="L,D-TRANSPEPTIDASE YAFK-RELATED"/>
    <property type="match status" value="1"/>
</dbReference>
<dbReference type="AlphaFoldDB" id="A0A1V0GSU7"/>
<sequence>MIRAIRAAIAVVALALVASCGGDSSQPAPSKFKSYSGPPVTQIVVKKGDRKMYLLSGRTVLRSYDVNLGPQPVGPKEYEGDGRTPEGMYFIDRKNPRSSYHLSVGISYPSTKDIAHAAALGLRPGGDIMIHGLGPLGRKLNRPDWTAGCIAVTDEEIEEIFAMINPGVPVFIYP</sequence>
<keyword evidence="8" id="KW-0732">Signal</keyword>
<dbReference type="eggNOG" id="COG3034">
    <property type="taxonomic scope" value="Bacteria"/>
</dbReference>
<dbReference type="Gene3D" id="2.40.440.10">
    <property type="entry name" value="L,D-transpeptidase catalytic domain-like"/>
    <property type="match status" value="1"/>
</dbReference>
<dbReference type="CDD" id="cd16913">
    <property type="entry name" value="YkuD_like"/>
    <property type="match status" value="1"/>
</dbReference>
<reference evidence="10" key="2">
    <citation type="submission" date="2017-12" db="EMBL/GenBank/DDBJ databases">
        <title>FDA dAtabase for Regulatory Grade micrObial Sequences (FDA-ARGOS): Supporting development and validation of Infectious Disease Dx tests.</title>
        <authorList>
            <person name="Campos J."/>
            <person name="Goldberg B."/>
            <person name="Tallon L."/>
            <person name="Sadzewicz L."/>
            <person name="Sengamalay N."/>
            <person name="Ott S."/>
            <person name="Godinez A."/>
            <person name="Nagaraj S."/>
            <person name="Vyas G."/>
            <person name="Aluvathingal J."/>
            <person name="Nadendla S."/>
            <person name="Geyer C."/>
            <person name="Nandy P."/>
            <person name="Hobson J."/>
            <person name="Sichtig H."/>
        </authorList>
    </citation>
    <scope>NUCLEOTIDE SEQUENCE</scope>
    <source>
        <strain evidence="10">FDAARGOS_252</strain>
    </source>
</reference>
<evidence type="ECO:0000256" key="2">
    <source>
        <dbReference type="ARBA" id="ARBA00005992"/>
    </source>
</evidence>
<evidence type="ECO:0000313" key="12">
    <source>
        <dbReference type="Proteomes" id="UP000191257"/>
    </source>
</evidence>
<keyword evidence="4 7" id="KW-0133">Cell shape</keyword>
<gene>
    <name evidence="10" type="ORF">A6J80_11635</name>
    <name evidence="11" type="ORF">PY32053_03421</name>
</gene>
<proteinExistence type="inferred from homology"/>
<evidence type="ECO:0000259" key="9">
    <source>
        <dbReference type="PROSITE" id="PS52029"/>
    </source>
</evidence>
<dbReference type="GO" id="GO:0004180">
    <property type="term" value="F:carboxypeptidase activity"/>
    <property type="evidence" value="ECO:0007669"/>
    <property type="project" value="UniProtKB-ARBA"/>
</dbReference>
<feature type="domain" description="L,D-TPase catalytic" evidence="9">
    <location>
        <begin position="41"/>
        <end position="173"/>
    </location>
</feature>
<dbReference type="Proteomes" id="UP000191257">
    <property type="component" value="Chromosome"/>
</dbReference>
<dbReference type="Pfam" id="PF03734">
    <property type="entry name" value="YkuD"/>
    <property type="match status" value="1"/>
</dbReference>
<feature type="active site" description="Nucleophile" evidence="7">
    <location>
        <position position="149"/>
    </location>
</feature>
<reference evidence="13" key="4">
    <citation type="submission" date="2018-07" db="EMBL/GenBank/DDBJ databases">
        <title>Genome Structure of the Opportunistic Pathogen Paracoccus yeei (Alphaproteobacteria) and Identification of Putative Virulence Factors.</title>
        <authorList>
            <person name="Lasek R."/>
            <person name="Szuplewska M."/>
            <person name="Mitura M."/>
            <person name="Decewicz P."/>
            <person name="Chmielowska C."/>
            <person name="Pawlot A."/>
            <person name="Sentkowska D."/>
            <person name="Czarnecki J."/>
            <person name="Bartosik D."/>
        </authorList>
    </citation>
    <scope>NUCLEOTIDE SEQUENCE [LARGE SCALE GENOMIC DNA]</scope>
    <source>
        <strain evidence="13">CCUG 32053</strain>
    </source>
</reference>
<feature type="active site" description="Proton donor/acceptor" evidence="7">
    <location>
        <position position="131"/>
    </location>
</feature>
<reference evidence="12" key="1">
    <citation type="submission" date="2017-03" db="EMBL/GenBank/DDBJ databases">
        <title>FDA dAtabase for Regulatory Grade micrObial Sequences (FDA-ARGOS): Supporting development and validation of Infectious Disease Dx tests.</title>
        <authorList>
            <person name="Minogue T."/>
            <person name="Wolcott M."/>
            <person name="Wasieloski L."/>
            <person name="Aguilar W."/>
            <person name="Moore D."/>
            <person name="Tallon L."/>
            <person name="Sadzewicz L."/>
            <person name="Sengamalay N."/>
            <person name="Ott S."/>
            <person name="Godinez A."/>
            <person name="Nagaraj S."/>
            <person name="Nadendla S."/>
            <person name="Geyer C."/>
            <person name="Sichtig H."/>
        </authorList>
    </citation>
    <scope>NUCLEOTIDE SEQUENCE [LARGE SCALE GENOMIC DNA]</scope>
    <source>
        <strain evidence="12">FDAARGOS_252</strain>
    </source>
</reference>
<feature type="chain" id="PRO_5041530999" description="L,D-TPase catalytic domain-containing protein" evidence="8">
    <location>
        <begin position="23"/>
        <end position="174"/>
    </location>
</feature>
<dbReference type="RefSeq" id="WP_080621608.1">
    <property type="nucleotide sequence ID" value="NZ_CALTWI010000021.1"/>
</dbReference>
<evidence type="ECO:0000313" key="10">
    <source>
        <dbReference type="EMBL" id="ARC36935.1"/>
    </source>
</evidence>
<evidence type="ECO:0000256" key="5">
    <source>
        <dbReference type="ARBA" id="ARBA00022984"/>
    </source>
</evidence>
<dbReference type="GO" id="GO:0008360">
    <property type="term" value="P:regulation of cell shape"/>
    <property type="evidence" value="ECO:0007669"/>
    <property type="project" value="UniProtKB-UniRule"/>
</dbReference>
<evidence type="ECO:0000256" key="7">
    <source>
        <dbReference type="PROSITE-ProRule" id="PRU01373"/>
    </source>
</evidence>
<evidence type="ECO:0000256" key="8">
    <source>
        <dbReference type="SAM" id="SignalP"/>
    </source>
</evidence>
<dbReference type="InterPro" id="IPR038063">
    <property type="entry name" value="Transpep_catalytic_dom"/>
</dbReference>
<evidence type="ECO:0000256" key="6">
    <source>
        <dbReference type="ARBA" id="ARBA00023316"/>
    </source>
</evidence>
<protein>
    <recommendedName>
        <fullName evidence="9">L,D-TPase catalytic domain-containing protein</fullName>
    </recommendedName>
</protein>
<organism evidence="10 12">
    <name type="scientific">Paracoccus yeei</name>
    <dbReference type="NCBI Taxonomy" id="147645"/>
    <lineage>
        <taxon>Bacteria</taxon>
        <taxon>Pseudomonadati</taxon>
        <taxon>Pseudomonadota</taxon>
        <taxon>Alphaproteobacteria</taxon>
        <taxon>Rhodobacterales</taxon>
        <taxon>Paracoccaceae</taxon>
        <taxon>Paracoccus</taxon>
    </lineage>
</organism>